<feature type="compositionally biased region" description="Acidic residues" evidence="1">
    <location>
        <begin position="82"/>
        <end position="102"/>
    </location>
</feature>
<name>A0A1L0C170_9ASCO</name>
<protein>
    <submittedName>
        <fullName evidence="2">CIC11C00000001262</fullName>
    </submittedName>
</protein>
<sequence length="126" mass="14452">MGFFSRKKDPAVPVITKVPSNTSTHSVHTLKLLLKPKPQTEVPVDKNLLIPKIVTNDVKIETNDRNRRVSTIVEDEQHADFEGDDFEIEDDASDFESEDDDYEEHTHALIPRHTATVPNYLRSWDL</sequence>
<accession>A0A1L0C170</accession>
<evidence type="ECO:0000256" key="1">
    <source>
        <dbReference type="SAM" id="MobiDB-lite"/>
    </source>
</evidence>
<evidence type="ECO:0000313" key="2">
    <source>
        <dbReference type="EMBL" id="SGZ57243.1"/>
    </source>
</evidence>
<proteinExistence type="predicted"/>
<evidence type="ECO:0000313" key="3">
    <source>
        <dbReference type="Proteomes" id="UP000182259"/>
    </source>
</evidence>
<dbReference type="Proteomes" id="UP000182259">
    <property type="component" value="Chromosome V"/>
</dbReference>
<organism evidence="2 3">
    <name type="scientific">Sungouiella intermedia</name>
    <dbReference type="NCBI Taxonomy" id="45354"/>
    <lineage>
        <taxon>Eukaryota</taxon>
        <taxon>Fungi</taxon>
        <taxon>Dikarya</taxon>
        <taxon>Ascomycota</taxon>
        <taxon>Saccharomycotina</taxon>
        <taxon>Pichiomycetes</taxon>
        <taxon>Metschnikowiaceae</taxon>
        <taxon>Sungouiella</taxon>
    </lineage>
</organism>
<feature type="region of interest" description="Disordered" evidence="1">
    <location>
        <begin position="80"/>
        <end position="102"/>
    </location>
</feature>
<gene>
    <name evidence="2" type="ORF">SAMEA4029009_CIC11G00000001262</name>
</gene>
<dbReference type="EMBL" id="LT635768">
    <property type="protein sequence ID" value="SGZ57243.1"/>
    <property type="molecule type" value="Genomic_DNA"/>
</dbReference>
<reference evidence="3" key="1">
    <citation type="submission" date="2016-10" db="EMBL/GenBank/DDBJ databases">
        <authorList>
            <person name="Geijer C."/>
            <person name="Jareborg N."/>
            <person name="Dainat J."/>
        </authorList>
    </citation>
    <scope>NUCLEOTIDE SEQUENCE [LARGE SCALE GENOMIC DNA]</scope>
    <source>
        <strain evidence="3">PYCC 4715</strain>
    </source>
</reference>
<dbReference type="AlphaFoldDB" id="A0A1L0C170"/>